<reference evidence="2 3" key="1">
    <citation type="submission" date="2015-11" db="EMBL/GenBank/DDBJ databases">
        <title>Genomic analysis of 38 Legionella species identifies large and diverse effector repertoires.</title>
        <authorList>
            <person name="Burstein D."/>
            <person name="Amaro F."/>
            <person name="Zusman T."/>
            <person name="Lifshitz Z."/>
            <person name="Cohen O."/>
            <person name="Gilbert J.A."/>
            <person name="Pupko T."/>
            <person name="Shuman H.A."/>
            <person name="Segal G."/>
        </authorList>
    </citation>
    <scope>NUCLEOTIDE SEQUENCE [LARGE SCALE GENOMIC DNA]</scope>
    <source>
        <strain evidence="2 3">ATCC 49180</strain>
    </source>
</reference>
<evidence type="ECO:0000313" key="2">
    <source>
        <dbReference type="EMBL" id="KTD70793.1"/>
    </source>
</evidence>
<dbReference type="AlphaFoldDB" id="A0A0W0ZPF0"/>
<comment type="caution">
    <text evidence="2">The sequence shown here is derived from an EMBL/GenBank/DDBJ whole genome shotgun (WGS) entry which is preliminary data.</text>
</comment>
<evidence type="ECO:0000256" key="1">
    <source>
        <dbReference type="SAM" id="SignalP"/>
    </source>
</evidence>
<feature type="chain" id="PRO_5006918920" description="Outer membrane protein" evidence="1">
    <location>
        <begin position="41"/>
        <end position="298"/>
    </location>
</feature>
<sequence>MNIFSKNIYSKFINTAFSKLCKEKLILFLTLLCLSSSGVAVRPFVTDDARIVDYGQLEMENWLEITRAKNEYGPAPGINVMAGTTVSDALEIIAGWGTGYDPNETITLANPVITAKLLLKKTLDNGDPGYAISIASALNEGHGSMYDEGRVYNFIGMASWRLFNDKLNIHINLGIRHDGDGDNHFRTRPYWGLGLEAATVYPKLHFVAETFAGDPLVPNAPNYAMQTGARYHYSNTLQFDLTFGAEPSVEDQFFHARYWEYTAQLGLRILLDVFTRDGKPGNPEGASGLWSSTKDRTQ</sequence>
<keyword evidence="1" id="KW-0732">Signal</keyword>
<dbReference type="OrthoDB" id="7061356at2"/>
<dbReference type="RefSeq" id="WP_058522003.1">
    <property type="nucleotide sequence ID" value="NZ_CAAAIP010000004.1"/>
</dbReference>
<name>A0A0W0ZPF0_9GAMM</name>
<proteinExistence type="predicted"/>
<gene>
    <name evidence="2" type="ORF">Ltuc_2804</name>
</gene>
<organism evidence="2 3">
    <name type="scientific">Legionella tucsonensis</name>
    <dbReference type="NCBI Taxonomy" id="40335"/>
    <lineage>
        <taxon>Bacteria</taxon>
        <taxon>Pseudomonadati</taxon>
        <taxon>Pseudomonadota</taxon>
        <taxon>Gammaproteobacteria</taxon>
        <taxon>Legionellales</taxon>
        <taxon>Legionellaceae</taxon>
        <taxon>Legionella</taxon>
    </lineage>
</organism>
<accession>A0A0W0ZPF0</accession>
<protein>
    <recommendedName>
        <fullName evidence="4">Outer membrane protein</fullName>
    </recommendedName>
</protein>
<feature type="signal peptide" evidence="1">
    <location>
        <begin position="1"/>
        <end position="40"/>
    </location>
</feature>
<dbReference type="EMBL" id="LNZA01000012">
    <property type="protein sequence ID" value="KTD70793.1"/>
    <property type="molecule type" value="Genomic_DNA"/>
</dbReference>
<evidence type="ECO:0000313" key="3">
    <source>
        <dbReference type="Proteomes" id="UP000054693"/>
    </source>
</evidence>
<dbReference type="PATRIC" id="fig|40335.7.peg.2996"/>
<keyword evidence="3" id="KW-1185">Reference proteome</keyword>
<evidence type="ECO:0008006" key="4">
    <source>
        <dbReference type="Google" id="ProtNLM"/>
    </source>
</evidence>
<dbReference type="Proteomes" id="UP000054693">
    <property type="component" value="Unassembled WGS sequence"/>
</dbReference>